<name>A0AAV9E7Y4_ACOCL</name>
<dbReference type="Proteomes" id="UP001180020">
    <property type="component" value="Unassembled WGS sequence"/>
</dbReference>
<dbReference type="EMBL" id="JAUJYO010000009">
    <property type="protein sequence ID" value="KAK1309392.1"/>
    <property type="molecule type" value="Genomic_DNA"/>
</dbReference>
<sequence length="215" mass="24315">MEREITKSWLGWVTHGLMTAGERVVHGERNLHYFEGAASAILASQSQDAKSGHVKADNIVKRHCPPNSQRFNIINTNIIINMVSFDEIKLHKLAIIQMLRERIYDNDAVIREELHNLLKKVIFPILKEVLDNYGEILRNNQIYLQDKSKLKTALAGLVIYGYGSCVGRRESRQLEPKFPCCRARAEEMFGRFVLAHADGTSPRSVGHPLSPIALG</sequence>
<proteinExistence type="predicted"/>
<organism evidence="1 2">
    <name type="scientific">Acorus calamus</name>
    <name type="common">Sweet flag</name>
    <dbReference type="NCBI Taxonomy" id="4465"/>
    <lineage>
        <taxon>Eukaryota</taxon>
        <taxon>Viridiplantae</taxon>
        <taxon>Streptophyta</taxon>
        <taxon>Embryophyta</taxon>
        <taxon>Tracheophyta</taxon>
        <taxon>Spermatophyta</taxon>
        <taxon>Magnoliopsida</taxon>
        <taxon>Liliopsida</taxon>
        <taxon>Acoraceae</taxon>
        <taxon>Acorus</taxon>
    </lineage>
</organism>
<reference evidence="1" key="1">
    <citation type="journal article" date="2023" name="Nat. Commun.">
        <title>Diploid and tetraploid genomes of Acorus and the evolution of monocots.</title>
        <authorList>
            <person name="Ma L."/>
            <person name="Liu K.W."/>
            <person name="Li Z."/>
            <person name="Hsiao Y.Y."/>
            <person name="Qi Y."/>
            <person name="Fu T."/>
            <person name="Tang G.D."/>
            <person name="Zhang D."/>
            <person name="Sun W.H."/>
            <person name="Liu D.K."/>
            <person name="Li Y."/>
            <person name="Chen G.Z."/>
            <person name="Liu X.D."/>
            <person name="Liao X.Y."/>
            <person name="Jiang Y.T."/>
            <person name="Yu X."/>
            <person name="Hao Y."/>
            <person name="Huang J."/>
            <person name="Zhao X.W."/>
            <person name="Ke S."/>
            <person name="Chen Y.Y."/>
            <person name="Wu W.L."/>
            <person name="Hsu J.L."/>
            <person name="Lin Y.F."/>
            <person name="Huang M.D."/>
            <person name="Li C.Y."/>
            <person name="Huang L."/>
            <person name="Wang Z.W."/>
            <person name="Zhao X."/>
            <person name="Zhong W.Y."/>
            <person name="Peng D.H."/>
            <person name="Ahmad S."/>
            <person name="Lan S."/>
            <person name="Zhang J.S."/>
            <person name="Tsai W.C."/>
            <person name="Van de Peer Y."/>
            <person name="Liu Z.J."/>
        </authorList>
    </citation>
    <scope>NUCLEOTIDE SEQUENCE</scope>
    <source>
        <strain evidence="1">CP</strain>
    </source>
</reference>
<comment type="caution">
    <text evidence="1">The sequence shown here is derived from an EMBL/GenBank/DDBJ whole genome shotgun (WGS) entry which is preliminary data.</text>
</comment>
<accession>A0AAV9E7Y4</accession>
<keyword evidence="2" id="KW-1185">Reference proteome</keyword>
<evidence type="ECO:0000313" key="2">
    <source>
        <dbReference type="Proteomes" id="UP001180020"/>
    </source>
</evidence>
<gene>
    <name evidence="1" type="ORF">QJS10_CPA09g00692</name>
</gene>
<protein>
    <submittedName>
        <fullName evidence="1">Uncharacterized protein</fullName>
    </submittedName>
</protein>
<reference evidence="1" key="2">
    <citation type="submission" date="2023-06" db="EMBL/GenBank/DDBJ databases">
        <authorList>
            <person name="Ma L."/>
            <person name="Liu K.-W."/>
            <person name="Li Z."/>
            <person name="Hsiao Y.-Y."/>
            <person name="Qi Y."/>
            <person name="Fu T."/>
            <person name="Tang G."/>
            <person name="Zhang D."/>
            <person name="Sun W.-H."/>
            <person name="Liu D.-K."/>
            <person name="Li Y."/>
            <person name="Chen G.-Z."/>
            <person name="Liu X.-D."/>
            <person name="Liao X.-Y."/>
            <person name="Jiang Y.-T."/>
            <person name="Yu X."/>
            <person name="Hao Y."/>
            <person name="Huang J."/>
            <person name="Zhao X.-W."/>
            <person name="Ke S."/>
            <person name="Chen Y.-Y."/>
            <person name="Wu W.-L."/>
            <person name="Hsu J.-L."/>
            <person name="Lin Y.-F."/>
            <person name="Huang M.-D."/>
            <person name="Li C.-Y."/>
            <person name="Huang L."/>
            <person name="Wang Z.-W."/>
            <person name="Zhao X."/>
            <person name="Zhong W.-Y."/>
            <person name="Peng D.-H."/>
            <person name="Ahmad S."/>
            <person name="Lan S."/>
            <person name="Zhang J.-S."/>
            <person name="Tsai W.-C."/>
            <person name="Van De Peer Y."/>
            <person name="Liu Z.-J."/>
        </authorList>
    </citation>
    <scope>NUCLEOTIDE SEQUENCE</scope>
    <source>
        <strain evidence="1">CP</strain>
        <tissue evidence="1">Leaves</tissue>
    </source>
</reference>
<evidence type="ECO:0000313" key="1">
    <source>
        <dbReference type="EMBL" id="KAK1309392.1"/>
    </source>
</evidence>
<dbReference type="AlphaFoldDB" id="A0AAV9E7Y4"/>